<evidence type="ECO:0000313" key="1">
    <source>
        <dbReference type="EMBL" id="MBP2322653.1"/>
    </source>
</evidence>
<name>A0ABS4TE03_9PSEU</name>
<comment type="caution">
    <text evidence="1">The sequence shown here is derived from an EMBL/GenBank/DDBJ whole genome shotgun (WGS) entry which is preliminary data.</text>
</comment>
<reference evidence="1 2" key="1">
    <citation type="submission" date="2021-03" db="EMBL/GenBank/DDBJ databases">
        <title>Sequencing the genomes of 1000 actinobacteria strains.</title>
        <authorList>
            <person name="Klenk H.-P."/>
        </authorList>
    </citation>
    <scope>NUCLEOTIDE SEQUENCE [LARGE SCALE GENOMIC DNA]</scope>
    <source>
        <strain evidence="1 2">DSM 46670</strain>
    </source>
</reference>
<gene>
    <name evidence="1" type="ORF">JOF56_003038</name>
</gene>
<protein>
    <submittedName>
        <fullName evidence="1">Uncharacterized protein</fullName>
    </submittedName>
</protein>
<proteinExistence type="predicted"/>
<evidence type="ECO:0000313" key="2">
    <source>
        <dbReference type="Proteomes" id="UP001519332"/>
    </source>
</evidence>
<dbReference type="Proteomes" id="UP001519332">
    <property type="component" value="Unassembled WGS sequence"/>
</dbReference>
<organism evidence="1 2">
    <name type="scientific">Kibdelosporangium banguiense</name>
    <dbReference type="NCBI Taxonomy" id="1365924"/>
    <lineage>
        <taxon>Bacteria</taxon>
        <taxon>Bacillati</taxon>
        <taxon>Actinomycetota</taxon>
        <taxon>Actinomycetes</taxon>
        <taxon>Pseudonocardiales</taxon>
        <taxon>Pseudonocardiaceae</taxon>
        <taxon>Kibdelosporangium</taxon>
    </lineage>
</organism>
<dbReference type="EMBL" id="JAGINW010000001">
    <property type="protein sequence ID" value="MBP2322653.1"/>
    <property type="molecule type" value="Genomic_DNA"/>
</dbReference>
<dbReference type="RefSeq" id="WP_209638253.1">
    <property type="nucleotide sequence ID" value="NZ_JAGINW010000001.1"/>
</dbReference>
<accession>A0ABS4TE03</accession>
<sequence length="73" mass="8101">MTKVIAPGTLTATTLCDKWLDIPPTYQEHLDFTNTVSAIATGVQLLPTLLRAILSDDFVINVKRRSTEEKAEK</sequence>
<keyword evidence="2" id="KW-1185">Reference proteome</keyword>